<dbReference type="InterPro" id="IPR001347">
    <property type="entry name" value="SIS_dom"/>
</dbReference>
<dbReference type="Pfam" id="PF01380">
    <property type="entry name" value="SIS"/>
    <property type="match status" value="1"/>
</dbReference>
<evidence type="ECO:0000256" key="1">
    <source>
        <dbReference type="ARBA" id="ARBA00001031"/>
    </source>
</evidence>
<dbReference type="CDD" id="cd05008">
    <property type="entry name" value="SIS_GlmS_GlmD_1"/>
    <property type="match status" value="1"/>
</dbReference>
<keyword evidence="7" id="KW-1185">Reference proteome</keyword>
<proteinExistence type="predicted"/>
<evidence type="ECO:0000256" key="4">
    <source>
        <dbReference type="ARBA" id="ARBA00022737"/>
    </source>
</evidence>
<dbReference type="GO" id="GO:0008483">
    <property type="term" value="F:transaminase activity"/>
    <property type="evidence" value="ECO:0007669"/>
    <property type="project" value="UniProtKB-KW"/>
</dbReference>
<comment type="catalytic activity">
    <reaction evidence="1">
        <text>D-fructose 6-phosphate + L-glutamine = D-glucosamine 6-phosphate + L-glutamate</text>
        <dbReference type="Rhea" id="RHEA:13237"/>
        <dbReference type="ChEBI" id="CHEBI:29985"/>
        <dbReference type="ChEBI" id="CHEBI:58359"/>
        <dbReference type="ChEBI" id="CHEBI:58725"/>
        <dbReference type="ChEBI" id="CHEBI:61527"/>
        <dbReference type="EC" id="2.6.1.16"/>
    </reaction>
</comment>
<name>A0ABX8TVT1_9ACTN</name>
<dbReference type="PANTHER" id="PTHR10937:SF0">
    <property type="entry name" value="GLUTAMINE--FRUCTOSE-6-PHOSPHATE TRANSAMINASE (ISOMERIZING)"/>
    <property type="match status" value="1"/>
</dbReference>
<evidence type="ECO:0000313" key="6">
    <source>
        <dbReference type="EMBL" id="QYC38832.1"/>
    </source>
</evidence>
<keyword evidence="6" id="KW-0032">Aminotransferase</keyword>
<protein>
    <recommendedName>
        <fullName evidence="3">Glutamine--fructose-6-phosphate aminotransferase [isomerizing]</fullName>
        <ecNumber evidence="2">2.6.1.16</ecNumber>
    </recommendedName>
</protein>
<evidence type="ECO:0000256" key="3">
    <source>
        <dbReference type="ARBA" id="ARBA00016090"/>
    </source>
</evidence>
<dbReference type="SUPFAM" id="SSF53697">
    <property type="entry name" value="SIS domain"/>
    <property type="match status" value="1"/>
</dbReference>
<dbReference type="Proteomes" id="UP000824681">
    <property type="component" value="Chromosome"/>
</dbReference>
<evidence type="ECO:0000259" key="5">
    <source>
        <dbReference type="PROSITE" id="PS51464"/>
    </source>
</evidence>
<evidence type="ECO:0000256" key="2">
    <source>
        <dbReference type="ARBA" id="ARBA00012916"/>
    </source>
</evidence>
<dbReference type="InterPro" id="IPR035466">
    <property type="entry name" value="GlmS/AgaS_SIS"/>
</dbReference>
<dbReference type="PANTHER" id="PTHR10937">
    <property type="entry name" value="GLUCOSAMINE--FRUCTOSE-6-PHOSPHATE AMINOTRANSFERASE, ISOMERIZING"/>
    <property type="match status" value="1"/>
</dbReference>
<dbReference type="InterPro" id="IPR046348">
    <property type="entry name" value="SIS_dom_sf"/>
</dbReference>
<sequence length="111" mass="11671">MFGAGSGFYLAQIGQFLLANLAEVAANALFSGEAEHFTRLGPGDSAVAISQSGETFDTLEMCRVAQRCGAALTSISNVPNSSQERMAVHRLRQECGPEISEPLSVTNSCCA</sequence>
<organism evidence="6 7">
    <name type="scientific">Nonomuraea coxensis DSM 45129</name>
    <dbReference type="NCBI Taxonomy" id="1122611"/>
    <lineage>
        <taxon>Bacteria</taxon>
        <taxon>Bacillati</taxon>
        <taxon>Actinomycetota</taxon>
        <taxon>Actinomycetes</taxon>
        <taxon>Streptosporangiales</taxon>
        <taxon>Streptosporangiaceae</taxon>
        <taxon>Nonomuraea</taxon>
    </lineage>
</organism>
<dbReference type="EMBL" id="CP068985">
    <property type="protein sequence ID" value="QYC38832.1"/>
    <property type="molecule type" value="Genomic_DNA"/>
</dbReference>
<gene>
    <name evidence="6" type="ORF">Nocox_06025</name>
</gene>
<keyword evidence="4" id="KW-0677">Repeat</keyword>
<dbReference type="EC" id="2.6.1.16" evidence="2"/>
<dbReference type="PROSITE" id="PS51464">
    <property type="entry name" value="SIS"/>
    <property type="match status" value="1"/>
</dbReference>
<evidence type="ECO:0000313" key="7">
    <source>
        <dbReference type="Proteomes" id="UP000824681"/>
    </source>
</evidence>
<reference evidence="6 7" key="1">
    <citation type="journal article" date="2021" name="ACS Chem. Biol.">
        <title>Genomic-Led Discovery of a Novel Glycopeptide Antibiotic by Nonomuraea coxensis DSM 45129.</title>
        <authorList>
            <person name="Yushchuk O."/>
            <person name="Vior N.M."/>
            <person name="Andreo-Vidal A."/>
            <person name="Berini F."/>
            <person name="Ruckert C."/>
            <person name="Busche T."/>
            <person name="Binda E."/>
            <person name="Kalinowski J."/>
            <person name="Truman A.W."/>
            <person name="Marinelli F."/>
        </authorList>
    </citation>
    <scope>NUCLEOTIDE SEQUENCE [LARGE SCALE GENOMIC DNA]</scope>
    <source>
        <strain evidence="6 7">DSM 45129</strain>
    </source>
</reference>
<feature type="domain" description="SIS" evidence="5">
    <location>
        <begin position="1"/>
        <end position="111"/>
    </location>
</feature>
<accession>A0ABX8TVT1</accession>
<dbReference type="Gene3D" id="3.40.50.10490">
    <property type="entry name" value="Glucose-6-phosphate isomerase like protein, domain 1"/>
    <property type="match status" value="1"/>
</dbReference>
<keyword evidence="6" id="KW-0808">Transferase</keyword>